<dbReference type="Proteomes" id="UP000476411">
    <property type="component" value="Chromosome"/>
</dbReference>
<dbReference type="GO" id="GO:0005737">
    <property type="term" value="C:cytoplasm"/>
    <property type="evidence" value="ECO:0007669"/>
    <property type="project" value="UniProtKB-SubCell"/>
</dbReference>
<feature type="binding site" description="in other chain" evidence="8">
    <location>
        <position position="244"/>
    </location>
    <ligand>
        <name>IMP</name>
        <dbReference type="ChEBI" id="CHEBI:58053"/>
        <note>ligand shared between dimeric partners</note>
    </ligand>
</feature>
<sequence>MVDVLLGLQWGDEGKGKIVDYFAGKYDVIARFQGGPNAGHTLYVDGQKVVLHTIPSGVFHKNTINLIGNGVVLDPVTFKKECDKISSLGVDLKRNLFIAERTHIIVPSHRALDKASELSKGSEKIGSTLKGIGPAYMDKTGRNGLRVGDVLRSDFNERYAKLKEKHQHLLAGYDFTAEVKAEIAKDIAEWEAEFFDAVSYLKQMNIVNGEYFINEKLQAGKKVLAEGAQGSMLDVDFGTYPFVTSSSTISAGVCSGLGVAPKWIKEVIGVTKAYCTRVGSGPFPTELHDATGEKLRAEGNEFGATTGRPRRCGWIDLVALNYTCMLSGVTQLVMTKSDVLDAFDEVHACTAYEINGQQTKAMPYQLNENEVKPVWEKYKGWSDETAAKSKHFNELPAEMKSFVKAVESYLHVPVKFVSNGPGRDQILEQEIA</sequence>
<dbReference type="SMART" id="SM00788">
    <property type="entry name" value="Adenylsucc_synt"/>
    <property type="match status" value="1"/>
</dbReference>
<dbReference type="NCBIfam" id="NF002223">
    <property type="entry name" value="PRK01117.1"/>
    <property type="match status" value="1"/>
</dbReference>
<keyword evidence="5 8" id="KW-0658">Purine biosynthesis</keyword>
<keyword evidence="8" id="KW-0963">Cytoplasm</keyword>
<feature type="active site" description="Proton donor" evidence="8">
    <location>
        <position position="40"/>
    </location>
</feature>
<evidence type="ECO:0000256" key="9">
    <source>
        <dbReference type="PROSITE-ProRule" id="PRU10134"/>
    </source>
</evidence>
<proteinExistence type="inferred from homology"/>
<feature type="binding site" description="in other chain" evidence="8">
    <location>
        <position position="128"/>
    </location>
    <ligand>
        <name>IMP</name>
        <dbReference type="ChEBI" id="CHEBI:58053"/>
        <note>ligand shared between dimeric partners</note>
    </ligand>
</feature>
<feature type="binding site" description="in other chain" evidence="8">
    <location>
        <begin position="12"/>
        <end position="15"/>
    </location>
    <ligand>
        <name>IMP</name>
        <dbReference type="ChEBI" id="CHEBI:58053"/>
        <note>ligand shared between dimeric partners</note>
    </ligand>
</feature>
<dbReference type="InterPro" id="IPR018220">
    <property type="entry name" value="Adenylosuccin_syn_GTP-bd"/>
</dbReference>
<dbReference type="GO" id="GO:0046040">
    <property type="term" value="P:IMP metabolic process"/>
    <property type="evidence" value="ECO:0007669"/>
    <property type="project" value="TreeGrafter"/>
</dbReference>
<dbReference type="PROSITE" id="PS00513">
    <property type="entry name" value="ADENYLOSUCCIN_SYN_2"/>
    <property type="match status" value="1"/>
</dbReference>
<comment type="subcellular location">
    <subcellularLocation>
        <location evidence="8">Cytoplasm</location>
    </subcellularLocation>
</comment>
<dbReference type="CDD" id="cd03108">
    <property type="entry name" value="AdSS"/>
    <property type="match status" value="1"/>
</dbReference>
<dbReference type="Gene3D" id="3.90.170.10">
    <property type="entry name" value="Adenylosuccinate Synthetase, subunit A, domain 3"/>
    <property type="match status" value="1"/>
</dbReference>
<comment type="cofactor">
    <cofactor evidence="8">
        <name>Mg(2+)</name>
        <dbReference type="ChEBI" id="CHEBI:18420"/>
    </cofactor>
    <text evidence="8">Binds 1 Mg(2+) ion per subunit.</text>
</comment>
<feature type="binding site" evidence="8">
    <location>
        <position position="39"/>
    </location>
    <ligand>
        <name>Mg(2+)</name>
        <dbReference type="ChEBI" id="CHEBI:18420"/>
    </ligand>
</feature>
<dbReference type="InterPro" id="IPR042111">
    <property type="entry name" value="Adenylosuccinate_synth_dom3"/>
</dbReference>
<name>A0A6B9ZEG3_9BACT</name>
<dbReference type="GO" id="GO:0005525">
    <property type="term" value="F:GTP binding"/>
    <property type="evidence" value="ECO:0007669"/>
    <property type="project" value="UniProtKB-UniRule"/>
</dbReference>
<feature type="binding site" evidence="8">
    <location>
        <begin position="11"/>
        <end position="17"/>
    </location>
    <ligand>
        <name>GTP</name>
        <dbReference type="ChEBI" id="CHEBI:37565"/>
    </ligand>
</feature>
<evidence type="ECO:0000256" key="7">
    <source>
        <dbReference type="ARBA" id="ARBA00023134"/>
    </source>
</evidence>
<accession>A0A6B9ZEG3</accession>
<comment type="pathway">
    <text evidence="8 10">Purine metabolism; AMP biosynthesis via de novo pathway; AMP from IMP: step 1/2.</text>
</comment>
<reference evidence="11 12" key="1">
    <citation type="submission" date="2020-01" db="EMBL/GenBank/DDBJ databases">
        <title>Complete genome sequence of Chitinophaga sp. H33E-04 isolated from quinoa roots.</title>
        <authorList>
            <person name="Weon H.-Y."/>
            <person name="Lee S.A."/>
        </authorList>
    </citation>
    <scope>NUCLEOTIDE SEQUENCE [LARGE SCALE GENOMIC DNA]</scope>
    <source>
        <strain evidence="11 12">H33E-04</strain>
    </source>
</reference>
<dbReference type="PROSITE" id="PS01266">
    <property type="entry name" value="ADENYLOSUCCIN_SYN_1"/>
    <property type="match status" value="1"/>
</dbReference>
<comment type="function">
    <text evidence="8">Plays an important role in the de novo pathway of purine nucleotide biosynthesis. Catalyzes the first committed step in the biosynthesis of AMP from IMP.</text>
</comment>
<dbReference type="EC" id="6.3.4.4" evidence="8 10"/>
<keyword evidence="3 8" id="KW-0479">Metal-binding</keyword>
<dbReference type="InterPro" id="IPR033128">
    <property type="entry name" value="Adenylosuccin_syn_Lys_AS"/>
</dbReference>
<dbReference type="InterPro" id="IPR042109">
    <property type="entry name" value="Adenylosuccinate_synth_dom1"/>
</dbReference>
<keyword evidence="12" id="KW-1185">Reference proteome</keyword>
<dbReference type="SUPFAM" id="SSF52540">
    <property type="entry name" value="P-loop containing nucleoside triphosphate hydrolases"/>
    <property type="match status" value="1"/>
</dbReference>
<dbReference type="PANTHER" id="PTHR11846:SF0">
    <property type="entry name" value="ADENYLOSUCCINATE SYNTHETASE"/>
    <property type="match status" value="1"/>
</dbReference>
<keyword evidence="7 8" id="KW-0342">GTP-binding</keyword>
<dbReference type="FunFam" id="1.10.300.10:FF:000001">
    <property type="entry name" value="Adenylosuccinate synthetase"/>
    <property type="match status" value="1"/>
</dbReference>
<feature type="binding site" evidence="8">
    <location>
        <begin position="418"/>
        <end position="420"/>
    </location>
    <ligand>
        <name>GTP</name>
        <dbReference type="ChEBI" id="CHEBI:37565"/>
    </ligand>
</feature>
<dbReference type="InterPro" id="IPR027417">
    <property type="entry name" value="P-loop_NTPase"/>
</dbReference>
<dbReference type="GO" id="GO:0004019">
    <property type="term" value="F:adenylosuccinate synthase activity"/>
    <property type="evidence" value="ECO:0007669"/>
    <property type="project" value="UniProtKB-UniRule"/>
</dbReference>
<feature type="binding site" evidence="8">
    <location>
        <position position="310"/>
    </location>
    <ligand>
        <name>GTP</name>
        <dbReference type="ChEBI" id="CHEBI:37565"/>
    </ligand>
</feature>
<dbReference type="HAMAP" id="MF_00011">
    <property type="entry name" value="Adenylosucc_synth"/>
    <property type="match status" value="1"/>
</dbReference>
<evidence type="ECO:0000256" key="10">
    <source>
        <dbReference type="RuleBase" id="RU000520"/>
    </source>
</evidence>
<feature type="binding site" description="in other chain" evidence="8">
    <location>
        <position position="229"/>
    </location>
    <ligand>
        <name>IMP</name>
        <dbReference type="ChEBI" id="CHEBI:58053"/>
        <note>ligand shared between dimeric partners</note>
    </ligand>
</feature>
<protein>
    <recommendedName>
        <fullName evidence="8 10">Adenylosuccinate synthetase</fullName>
        <shortName evidence="8">AMPSase</shortName>
        <shortName evidence="8">AdSS</shortName>
        <ecNumber evidence="8 10">6.3.4.4</ecNumber>
    </recommendedName>
    <alternativeName>
        <fullName evidence="8">IMP--aspartate ligase</fullName>
    </alternativeName>
</protein>
<evidence type="ECO:0000256" key="5">
    <source>
        <dbReference type="ARBA" id="ARBA00022755"/>
    </source>
</evidence>
<comment type="similarity">
    <text evidence="8 10">Belongs to the adenylosuccinate synthetase family.</text>
</comment>
<dbReference type="Gene3D" id="1.10.300.10">
    <property type="entry name" value="Adenylosuccinate Synthetase, subunit A, domain 2"/>
    <property type="match status" value="1"/>
</dbReference>
<dbReference type="AlphaFoldDB" id="A0A6B9ZEG3"/>
<gene>
    <name evidence="8" type="primary">purA</name>
    <name evidence="11" type="ORF">GWR21_14495</name>
</gene>
<feature type="binding site" evidence="8">
    <location>
        <position position="142"/>
    </location>
    <ligand>
        <name>IMP</name>
        <dbReference type="ChEBI" id="CHEBI:58053"/>
        <note>ligand shared between dimeric partners</note>
    </ligand>
</feature>
<organism evidence="11 12">
    <name type="scientific">Chitinophaga agri</name>
    <dbReference type="NCBI Taxonomy" id="2703787"/>
    <lineage>
        <taxon>Bacteria</taxon>
        <taxon>Pseudomonadati</taxon>
        <taxon>Bacteroidota</taxon>
        <taxon>Chitinophagia</taxon>
        <taxon>Chitinophagales</taxon>
        <taxon>Chitinophagaceae</taxon>
        <taxon>Chitinophaga</taxon>
    </lineage>
</organism>
<evidence type="ECO:0000256" key="8">
    <source>
        <dbReference type="HAMAP-Rule" id="MF_00011"/>
    </source>
</evidence>
<evidence type="ECO:0000256" key="1">
    <source>
        <dbReference type="ARBA" id="ARBA00011738"/>
    </source>
</evidence>
<dbReference type="GO" id="GO:0044208">
    <property type="term" value="P:'de novo' AMP biosynthetic process"/>
    <property type="evidence" value="ECO:0007669"/>
    <property type="project" value="UniProtKB-UniRule"/>
</dbReference>
<comment type="subunit">
    <text evidence="1 8">Homodimer.</text>
</comment>
<evidence type="ECO:0000256" key="4">
    <source>
        <dbReference type="ARBA" id="ARBA00022741"/>
    </source>
</evidence>
<evidence type="ECO:0000256" key="6">
    <source>
        <dbReference type="ARBA" id="ARBA00022842"/>
    </source>
</evidence>
<dbReference type="Gene3D" id="3.40.440.10">
    <property type="entry name" value="Adenylosuccinate Synthetase, subunit A, domain 1"/>
    <property type="match status" value="1"/>
</dbReference>
<dbReference type="UniPathway" id="UPA00075">
    <property type="reaction ID" value="UER00335"/>
</dbReference>
<dbReference type="Pfam" id="PF00709">
    <property type="entry name" value="Adenylsucc_synt"/>
    <property type="match status" value="1"/>
</dbReference>
<evidence type="ECO:0000313" key="12">
    <source>
        <dbReference type="Proteomes" id="UP000476411"/>
    </source>
</evidence>
<dbReference type="InterPro" id="IPR042110">
    <property type="entry name" value="Adenylosuccinate_synth_dom2"/>
</dbReference>
<dbReference type="PANTHER" id="PTHR11846">
    <property type="entry name" value="ADENYLOSUCCINATE SYNTHETASE"/>
    <property type="match status" value="1"/>
</dbReference>
<keyword evidence="6 8" id="KW-0460">Magnesium</keyword>
<feature type="binding site" evidence="8">
    <location>
        <begin position="304"/>
        <end position="310"/>
    </location>
    <ligand>
        <name>substrate</name>
    </ligand>
</feature>
<dbReference type="NCBIfam" id="TIGR00184">
    <property type="entry name" value="purA"/>
    <property type="match status" value="1"/>
</dbReference>
<evidence type="ECO:0000256" key="2">
    <source>
        <dbReference type="ARBA" id="ARBA00022598"/>
    </source>
</evidence>
<dbReference type="FunFam" id="3.90.170.10:FF:000001">
    <property type="entry name" value="Adenylosuccinate synthetase"/>
    <property type="match status" value="1"/>
</dbReference>
<comment type="catalytic activity">
    <reaction evidence="8 10">
        <text>IMP + L-aspartate + GTP = N(6)-(1,2-dicarboxyethyl)-AMP + GDP + phosphate + 2 H(+)</text>
        <dbReference type="Rhea" id="RHEA:15753"/>
        <dbReference type="ChEBI" id="CHEBI:15378"/>
        <dbReference type="ChEBI" id="CHEBI:29991"/>
        <dbReference type="ChEBI" id="CHEBI:37565"/>
        <dbReference type="ChEBI" id="CHEBI:43474"/>
        <dbReference type="ChEBI" id="CHEBI:57567"/>
        <dbReference type="ChEBI" id="CHEBI:58053"/>
        <dbReference type="ChEBI" id="CHEBI:58189"/>
        <dbReference type="EC" id="6.3.4.4"/>
    </reaction>
</comment>
<evidence type="ECO:0000256" key="3">
    <source>
        <dbReference type="ARBA" id="ARBA00022723"/>
    </source>
</evidence>
<evidence type="ECO:0000313" key="11">
    <source>
        <dbReference type="EMBL" id="QHS60758.1"/>
    </source>
</evidence>
<dbReference type="EMBL" id="CP048113">
    <property type="protein sequence ID" value="QHS60758.1"/>
    <property type="molecule type" value="Genomic_DNA"/>
</dbReference>
<dbReference type="GO" id="GO:0000287">
    <property type="term" value="F:magnesium ion binding"/>
    <property type="evidence" value="ECO:0007669"/>
    <property type="project" value="UniProtKB-UniRule"/>
</dbReference>
<keyword evidence="2 8" id="KW-0436">Ligase</keyword>
<dbReference type="RefSeq" id="WP_162332444.1">
    <property type="nucleotide sequence ID" value="NZ_CP048113.1"/>
</dbReference>
<feature type="binding site" evidence="8">
    <location>
        <begin position="39"/>
        <end position="41"/>
    </location>
    <ligand>
        <name>GTP</name>
        <dbReference type="ChEBI" id="CHEBI:37565"/>
    </ligand>
</feature>
<feature type="active site" description="Proton acceptor" evidence="8">
    <location>
        <position position="12"/>
    </location>
</feature>
<dbReference type="InterPro" id="IPR001114">
    <property type="entry name" value="Adenylosuccinate_synthetase"/>
</dbReference>
<keyword evidence="4 8" id="KW-0547">Nucleotide-binding</keyword>
<feature type="binding site" description="in other chain" evidence="8">
    <location>
        <position position="308"/>
    </location>
    <ligand>
        <name>IMP</name>
        <dbReference type="ChEBI" id="CHEBI:58053"/>
        <note>ligand shared between dimeric partners</note>
    </ligand>
</feature>
<dbReference type="KEGG" id="chih:GWR21_14495"/>
<feature type="active site" evidence="9">
    <location>
        <position position="139"/>
    </location>
</feature>
<feature type="binding site" evidence="8">
    <location>
        <begin position="336"/>
        <end position="338"/>
    </location>
    <ligand>
        <name>GTP</name>
        <dbReference type="ChEBI" id="CHEBI:37565"/>
    </ligand>
</feature>
<feature type="binding site" evidence="8">
    <location>
        <position position="12"/>
    </location>
    <ligand>
        <name>Mg(2+)</name>
        <dbReference type="ChEBI" id="CHEBI:18420"/>
    </ligand>
</feature>
<feature type="binding site" description="in other chain" evidence="8">
    <location>
        <begin position="37"/>
        <end position="40"/>
    </location>
    <ligand>
        <name>IMP</name>
        <dbReference type="ChEBI" id="CHEBI:58053"/>
        <note>ligand shared between dimeric partners</note>
    </ligand>
</feature>